<gene>
    <name evidence="2" type="ORF">PoB_000633100</name>
</gene>
<evidence type="ECO:0000313" key="3">
    <source>
        <dbReference type="Proteomes" id="UP000735302"/>
    </source>
</evidence>
<comment type="caution">
    <text evidence="2">The sequence shown here is derived from an EMBL/GenBank/DDBJ whole genome shotgun (WGS) entry which is preliminary data.</text>
</comment>
<dbReference type="AlphaFoldDB" id="A0AAV3YBS3"/>
<organism evidence="2 3">
    <name type="scientific">Plakobranchus ocellatus</name>
    <dbReference type="NCBI Taxonomy" id="259542"/>
    <lineage>
        <taxon>Eukaryota</taxon>
        <taxon>Metazoa</taxon>
        <taxon>Spiralia</taxon>
        <taxon>Lophotrochozoa</taxon>
        <taxon>Mollusca</taxon>
        <taxon>Gastropoda</taxon>
        <taxon>Heterobranchia</taxon>
        <taxon>Euthyneura</taxon>
        <taxon>Panpulmonata</taxon>
        <taxon>Sacoglossa</taxon>
        <taxon>Placobranchoidea</taxon>
        <taxon>Plakobranchidae</taxon>
        <taxon>Plakobranchus</taxon>
    </lineage>
</organism>
<evidence type="ECO:0000313" key="2">
    <source>
        <dbReference type="EMBL" id="GFN79825.1"/>
    </source>
</evidence>
<evidence type="ECO:0000256" key="1">
    <source>
        <dbReference type="SAM" id="Phobius"/>
    </source>
</evidence>
<proteinExistence type="predicted"/>
<keyword evidence="1" id="KW-1133">Transmembrane helix</keyword>
<name>A0AAV3YBS3_9GAST</name>
<dbReference type="EMBL" id="BLXT01000744">
    <property type="protein sequence ID" value="GFN79825.1"/>
    <property type="molecule type" value="Genomic_DNA"/>
</dbReference>
<protein>
    <submittedName>
        <fullName evidence="2">Uncharacterized protein</fullName>
    </submittedName>
</protein>
<accession>A0AAV3YBS3</accession>
<sequence length="116" mass="12950">MGSDNGLAEEAWRKLRPERQPVKPEVRKWLWWLVVCQAACLFALVLSCRHSRAFHAGQTNLSSPSLLSLREDGDEVMRLRSLPVVVPGPRARLSVPGMAWLVLDSADDSNQLMKSG</sequence>
<keyword evidence="3" id="KW-1185">Reference proteome</keyword>
<dbReference type="Proteomes" id="UP000735302">
    <property type="component" value="Unassembled WGS sequence"/>
</dbReference>
<keyword evidence="1" id="KW-0472">Membrane</keyword>
<keyword evidence="1" id="KW-0812">Transmembrane</keyword>
<reference evidence="2 3" key="1">
    <citation type="journal article" date="2021" name="Elife">
        <title>Chloroplast acquisition without the gene transfer in kleptoplastic sea slugs, Plakobranchus ocellatus.</title>
        <authorList>
            <person name="Maeda T."/>
            <person name="Takahashi S."/>
            <person name="Yoshida T."/>
            <person name="Shimamura S."/>
            <person name="Takaki Y."/>
            <person name="Nagai Y."/>
            <person name="Toyoda A."/>
            <person name="Suzuki Y."/>
            <person name="Arimoto A."/>
            <person name="Ishii H."/>
            <person name="Satoh N."/>
            <person name="Nishiyama T."/>
            <person name="Hasebe M."/>
            <person name="Maruyama T."/>
            <person name="Minagawa J."/>
            <person name="Obokata J."/>
            <person name="Shigenobu S."/>
        </authorList>
    </citation>
    <scope>NUCLEOTIDE SEQUENCE [LARGE SCALE GENOMIC DNA]</scope>
</reference>
<feature type="transmembrane region" description="Helical" evidence="1">
    <location>
        <begin position="29"/>
        <end position="48"/>
    </location>
</feature>